<feature type="compositionally biased region" description="Polar residues" evidence="1">
    <location>
        <begin position="625"/>
        <end position="634"/>
    </location>
</feature>
<feature type="compositionally biased region" description="Polar residues" evidence="1">
    <location>
        <begin position="312"/>
        <end position="322"/>
    </location>
</feature>
<evidence type="ECO:0000313" key="2">
    <source>
        <dbReference type="EMBL" id="KJE96600.1"/>
    </source>
</evidence>
<dbReference type="EMBL" id="KE346371">
    <property type="protein sequence ID" value="KJE96600.1"/>
    <property type="molecule type" value="Genomic_DNA"/>
</dbReference>
<protein>
    <submittedName>
        <fullName evidence="2">Uncharacterized protein</fullName>
    </submittedName>
</protein>
<dbReference type="AlphaFoldDB" id="A0A0D2WV47"/>
<feature type="region of interest" description="Disordered" evidence="1">
    <location>
        <begin position="479"/>
        <end position="504"/>
    </location>
</feature>
<sequence>MSTRRRSLGKGAAAAALPAGTSIAHYFVQSSATTSTARPAAAEPQNDEVATLGFPHESPRRGGNPLLSFSAGPVIDAAGSKTSFLALSSKSPAARRQAAVESSVQNSVAIAASSVLHDSSFSKPQTKRQLLPINPSVAPPSGAALESSSDSRSTKHLPDLIVLDAPTREQQAADVRSVLAAAAPAPNLVVANAPSERSPLFVTAQQQLRDRALLALDQPESLSTRAESLEVFKPKIQPRLLQRARSTRDLPFSKRRRIDATGGSGMDLDDDDDDEDGNGVVEWQSSFATAPRVGGVYTASALERLSTVTSFASGDCQPTSAADLTVRPSKERERRTTPVKQSRQAIQQQPAACPATPNASRASKSSSSPMSPRTPAQRSSSRLQTDTSLPAVRSSELETMMSLLHGASSSLSTSAIHGLSPPAIRGGSLDTPRSTRINKMPDLTESPSAFSFSASLPDSCSEEGSLLQLWSAPLLPSAEPADGASSARPPATTAAAVVSPRANRTPRRAASLAAAAALVPSPSLRRARTSTGIKSSSRARAVLPVNSDLVMSVKQLIQSSQQQHTSGGSRATLVVIPASSSSSVVETPQPSLSEASSAMLMDSGCDFEFSQQQLAELETDDMLSDDSTSPNAADNQAFGDEENDDGFQLTPELALAIDQVEIMSQSMPPRAAAAVYLPVKSASSTGVFASSAAPAATAHKPPTSAFAHARNPSASSTCTTTRTASNAPQRASTRPPSSRSTNATSSSSASSALPRRICSQEEINAKKARAFQRLRERGLSQTLSQ</sequence>
<dbReference type="InParanoid" id="A0A0D2WV47"/>
<reference evidence="3" key="1">
    <citation type="submission" date="2011-02" db="EMBL/GenBank/DDBJ databases">
        <title>The Genome Sequence of Capsaspora owczarzaki ATCC 30864.</title>
        <authorList>
            <person name="Russ C."/>
            <person name="Cuomo C."/>
            <person name="Burger G."/>
            <person name="Gray M.W."/>
            <person name="Holland P.W.H."/>
            <person name="King N."/>
            <person name="Lang F.B.F."/>
            <person name="Roger A.J."/>
            <person name="Ruiz-Trillo I."/>
            <person name="Young S.K."/>
            <person name="Zeng Q."/>
            <person name="Gargeya S."/>
            <person name="Alvarado L."/>
            <person name="Berlin A."/>
            <person name="Chapman S.B."/>
            <person name="Chen Z."/>
            <person name="Freedman E."/>
            <person name="Gellesch M."/>
            <person name="Goldberg J."/>
            <person name="Griggs A."/>
            <person name="Gujja S."/>
            <person name="Heilman E."/>
            <person name="Heiman D."/>
            <person name="Howarth C."/>
            <person name="Mehta T."/>
            <person name="Neiman D."/>
            <person name="Pearson M."/>
            <person name="Roberts A."/>
            <person name="Saif S."/>
            <person name="Shea T."/>
            <person name="Shenoy N."/>
            <person name="Sisk P."/>
            <person name="Stolte C."/>
            <person name="Sykes S."/>
            <person name="White J."/>
            <person name="Yandava C."/>
            <person name="Haas B."/>
            <person name="Nusbaum C."/>
            <person name="Birren B."/>
        </authorList>
    </citation>
    <scope>NUCLEOTIDE SEQUENCE</scope>
    <source>
        <strain evidence="3">ATCC 30864</strain>
    </source>
</reference>
<feature type="compositionally biased region" description="Acidic residues" evidence="1">
    <location>
        <begin position="267"/>
        <end position="277"/>
    </location>
</feature>
<proteinExistence type="predicted"/>
<feature type="region of interest" description="Disordered" evidence="1">
    <location>
        <begin position="620"/>
        <end position="646"/>
    </location>
</feature>
<feature type="compositionally biased region" description="Low complexity" evidence="1">
    <location>
        <begin position="344"/>
        <end position="376"/>
    </location>
</feature>
<feature type="compositionally biased region" description="Polar residues" evidence="1">
    <location>
        <begin position="377"/>
        <end position="388"/>
    </location>
</feature>
<feature type="region of interest" description="Disordered" evidence="1">
    <location>
        <begin position="312"/>
        <end position="388"/>
    </location>
</feature>
<gene>
    <name evidence="2" type="ORF">CAOG_006900</name>
</gene>
<dbReference type="Proteomes" id="UP000008743">
    <property type="component" value="Unassembled WGS sequence"/>
</dbReference>
<name>A0A0D2WV47_CAPO3</name>
<evidence type="ECO:0000313" key="3">
    <source>
        <dbReference type="Proteomes" id="UP000008743"/>
    </source>
</evidence>
<feature type="region of interest" description="Disordered" evidence="1">
    <location>
        <begin position="697"/>
        <end position="757"/>
    </location>
</feature>
<organism evidence="2 3">
    <name type="scientific">Capsaspora owczarzaki (strain ATCC 30864)</name>
    <dbReference type="NCBI Taxonomy" id="595528"/>
    <lineage>
        <taxon>Eukaryota</taxon>
        <taxon>Filasterea</taxon>
        <taxon>Capsaspora</taxon>
    </lineage>
</organism>
<feature type="region of interest" description="Disordered" evidence="1">
    <location>
        <begin position="121"/>
        <end position="152"/>
    </location>
</feature>
<feature type="region of interest" description="Disordered" evidence="1">
    <location>
        <begin position="412"/>
        <end position="444"/>
    </location>
</feature>
<dbReference type="RefSeq" id="XP_004344521.1">
    <property type="nucleotide sequence ID" value="XM_004344471.2"/>
</dbReference>
<feature type="region of interest" description="Disordered" evidence="1">
    <location>
        <begin position="243"/>
        <end position="279"/>
    </location>
</feature>
<accession>A0A0D2WV47</accession>
<feature type="region of interest" description="Disordered" evidence="1">
    <location>
        <begin position="34"/>
        <end position="67"/>
    </location>
</feature>
<keyword evidence="3" id="KW-1185">Reference proteome</keyword>
<feature type="compositionally biased region" description="Low complexity" evidence="1">
    <location>
        <begin position="484"/>
        <end position="504"/>
    </location>
</feature>
<evidence type="ECO:0000256" key="1">
    <source>
        <dbReference type="SAM" id="MobiDB-lite"/>
    </source>
</evidence>
<feature type="compositionally biased region" description="Low complexity" evidence="1">
    <location>
        <begin position="713"/>
        <end position="756"/>
    </location>
</feature>